<gene>
    <name evidence="1" type="ORF">M8H41_14480</name>
</gene>
<dbReference type="RefSeq" id="WP_302049088.1">
    <property type="nucleotide sequence ID" value="NZ_JAMJEV010000011.1"/>
</dbReference>
<comment type="caution">
    <text evidence="1">The sequence shown here is derived from an EMBL/GenBank/DDBJ whole genome shotgun (WGS) entry which is preliminary data.</text>
</comment>
<protein>
    <submittedName>
        <fullName evidence="1">Uncharacterized protein</fullName>
    </submittedName>
</protein>
<reference evidence="1" key="1">
    <citation type="submission" date="2022-05" db="EMBL/GenBank/DDBJ databases">
        <title>Expanded diversity of anoxic marine methylotrophy in a Black Sea sulfate reducing microorganism.</title>
        <authorList>
            <person name="Fischer P.Q."/>
            <person name="Stams A.J.M."/>
            <person name="Villanueva L."/>
            <person name="Sousa D.Z."/>
        </authorList>
    </citation>
    <scope>NUCLEOTIDE SEQUENCE</scope>
    <source>
        <strain evidence="1">P130</strain>
    </source>
</reference>
<dbReference type="Proteomes" id="UP001176021">
    <property type="component" value="Unassembled WGS sequence"/>
</dbReference>
<proteinExistence type="predicted"/>
<sequence>MNMSAFEKIWETEYLCDRVKRVTDDVEKGNYESALDYLRMIRQKATDAEYFIKQNSPA</sequence>
<accession>A0ABT8QRY9</accession>
<name>A0ABT8QRY9_9FIRM</name>
<keyword evidence="2" id="KW-1185">Reference proteome</keyword>
<evidence type="ECO:0000313" key="1">
    <source>
        <dbReference type="EMBL" id="MDO0824045.1"/>
    </source>
</evidence>
<evidence type="ECO:0000313" key="2">
    <source>
        <dbReference type="Proteomes" id="UP001176021"/>
    </source>
</evidence>
<organism evidence="1 2">
    <name type="scientific">Desulfosporosinus nitroreducens</name>
    <dbReference type="NCBI Taxonomy" id="2018668"/>
    <lineage>
        <taxon>Bacteria</taxon>
        <taxon>Bacillati</taxon>
        <taxon>Bacillota</taxon>
        <taxon>Clostridia</taxon>
        <taxon>Eubacteriales</taxon>
        <taxon>Desulfitobacteriaceae</taxon>
        <taxon>Desulfosporosinus</taxon>
    </lineage>
</organism>
<dbReference type="EMBL" id="JAMJEV010000011">
    <property type="protein sequence ID" value="MDO0824045.1"/>
    <property type="molecule type" value="Genomic_DNA"/>
</dbReference>